<accession>A0AAN7DIX4</accession>
<comment type="caution">
    <text evidence="1">The sequence shown here is derived from an EMBL/GenBank/DDBJ whole genome shotgun (WGS) entry which is preliminary data.</text>
</comment>
<dbReference type="Proteomes" id="UP001304243">
    <property type="component" value="Unassembled WGS sequence"/>
</dbReference>
<dbReference type="RefSeq" id="XP_064684165.1">
    <property type="nucleotide sequence ID" value="XM_064820245.1"/>
</dbReference>
<dbReference type="EMBL" id="JASEJX010000013">
    <property type="protein sequence ID" value="KAK4517499.1"/>
    <property type="molecule type" value="Genomic_DNA"/>
</dbReference>
<keyword evidence="2" id="KW-1185">Reference proteome</keyword>
<protein>
    <submittedName>
        <fullName evidence="1">Non-histone protein</fullName>
    </submittedName>
</protein>
<dbReference type="GeneID" id="89944540"/>
<name>A0AAN7DIX4_9FUNG</name>
<gene>
    <name evidence="1" type="primary">NHP10_1</name>
    <name evidence="1" type="ORF">ATC70_000838</name>
</gene>
<proteinExistence type="predicted"/>
<evidence type="ECO:0000313" key="1">
    <source>
        <dbReference type="EMBL" id="KAK4517499.1"/>
    </source>
</evidence>
<organism evidence="1 2">
    <name type="scientific">Mucor velutinosus</name>
    <dbReference type="NCBI Taxonomy" id="708070"/>
    <lineage>
        <taxon>Eukaryota</taxon>
        <taxon>Fungi</taxon>
        <taxon>Fungi incertae sedis</taxon>
        <taxon>Mucoromycota</taxon>
        <taxon>Mucoromycotina</taxon>
        <taxon>Mucoromycetes</taxon>
        <taxon>Mucorales</taxon>
        <taxon>Mucorineae</taxon>
        <taxon>Mucoraceae</taxon>
        <taxon>Mucor</taxon>
    </lineage>
</organism>
<sequence length="172" mass="19754">MLANVKQVTTAFCLHLFKVIARKVQPLSVVLNSLGVENDREDNEILGGCADYILNHCRSLKELELCHLSLSSSDDFPEGDELFMDDLLVYECSMSHTFLMVDKMILYRDYILTRRRGFDMPNTVVETLHLFDIATGCVLKIQAGLGKTYRYRYGYDYAVDEKYEKLTKADKS</sequence>
<dbReference type="AlphaFoldDB" id="A0AAN7DIX4"/>
<evidence type="ECO:0000313" key="2">
    <source>
        <dbReference type="Proteomes" id="UP001304243"/>
    </source>
</evidence>
<reference evidence="1 2" key="1">
    <citation type="submission" date="2022-11" db="EMBL/GenBank/DDBJ databases">
        <title>Mucor velutinosus strain NIH1002 WGS.</title>
        <authorList>
            <person name="Subramanian P."/>
            <person name="Mullikin J.C."/>
            <person name="Segre J.A."/>
            <person name="Zelazny A.M."/>
        </authorList>
    </citation>
    <scope>NUCLEOTIDE SEQUENCE [LARGE SCALE GENOMIC DNA]</scope>
    <source>
        <strain evidence="1 2">NIH1002</strain>
    </source>
</reference>